<evidence type="ECO:0000313" key="1">
    <source>
        <dbReference type="EMBL" id="QJA63573.1"/>
    </source>
</evidence>
<reference evidence="1" key="1">
    <citation type="submission" date="2020-03" db="EMBL/GenBank/DDBJ databases">
        <title>The deep terrestrial virosphere.</title>
        <authorList>
            <person name="Holmfeldt K."/>
            <person name="Nilsson E."/>
            <person name="Simone D."/>
            <person name="Lopez-Fernandez M."/>
            <person name="Wu X."/>
            <person name="de Brujin I."/>
            <person name="Lundin D."/>
            <person name="Andersson A."/>
            <person name="Bertilsson S."/>
            <person name="Dopson M."/>
        </authorList>
    </citation>
    <scope>NUCLEOTIDE SEQUENCE</scope>
    <source>
        <strain evidence="2">MM415A05061</strain>
        <strain evidence="1">MM415B00619</strain>
    </source>
</reference>
<evidence type="ECO:0000313" key="2">
    <source>
        <dbReference type="EMBL" id="QJA69105.1"/>
    </source>
</evidence>
<dbReference type="EMBL" id="MT141678">
    <property type="protein sequence ID" value="QJA69105.1"/>
    <property type="molecule type" value="Genomic_DNA"/>
</dbReference>
<sequence>MKTLLQKHIEEVRDYRWKQTQTKWYDSGARDVMTEGYLKGLEKAQRLVKKQNKEVIK</sequence>
<dbReference type="EMBL" id="MT141499">
    <property type="protein sequence ID" value="QJA63573.1"/>
    <property type="molecule type" value="Genomic_DNA"/>
</dbReference>
<proteinExistence type="predicted"/>
<protein>
    <submittedName>
        <fullName evidence="1">Uncharacterized protein</fullName>
    </submittedName>
</protein>
<name>A0A6M3J148_9ZZZZ</name>
<accession>A0A6M3J148</accession>
<gene>
    <name evidence="2" type="ORF">MM415A05061_0004</name>
    <name evidence="1" type="ORF">MM415B00619_0052</name>
</gene>
<organism evidence="1">
    <name type="scientific">viral metagenome</name>
    <dbReference type="NCBI Taxonomy" id="1070528"/>
    <lineage>
        <taxon>unclassified sequences</taxon>
        <taxon>metagenomes</taxon>
        <taxon>organismal metagenomes</taxon>
    </lineage>
</organism>
<dbReference type="AlphaFoldDB" id="A0A6M3J148"/>